<protein>
    <submittedName>
        <fullName evidence="1">Uncharacterized protein</fullName>
    </submittedName>
</protein>
<dbReference type="RefSeq" id="WP_060851408.1">
    <property type="nucleotide sequence ID" value="NZ_AP014708.1"/>
</dbReference>
<accession>A0A0C6FTE9</accession>
<sequence length="115" mass="12703">MINPDIIPLYPRRLWRRRLERGLRAAEIVAALCVGILAGRLYTYAITPSPKEQWWSIEGEAGAALTGPLRLTDGDKRVFLRLPAGARLTAEGGVFHGLTCSADDPCLAANWNMDR</sequence>
<evidence type="ECO:0000313" key="1">
    <source>
        <dbReference type="EMBL" id="BAQ50367.1"/>
    </source>
</evidence>
<dbReference type="PATRIC" id="fig|270351.10.peg.7555"/>
<dbReference type="EMBL" id="AP014708">
    <property type="protein sequence ID" value="BAQ50367.1"/>
    <property type="molecule type" value="Genomic_DNA"/>
</dbReference>
<dbReference type="KEGG" id="maqu:Maq22A_4p60040"/>
<proteinExistence type="predicted"/>
<gene>
    <name evidence="1" type="ORF">Maq22A_4p60040</name>
</gene>
<organism evidence="1 2">
    <name type="scientific">Methylobacterium aquaticum</name>
    <dbReference type="NCBI Taxonomy" id="270351"/>
    <lineage>
        <taxon>Bacteria</taxon>
        <taxon>Pseudomonadati</taxon>
        <taxon>Pseudomonadota</taxon>
        <taxon>Alphaproteobacteria</taxon>
        <taxon>Hyphomicrobiales</taxon>
        <taxon>Methylobacteriaceae</taxon>
        <taxon>Methylobacterium</taxon>
    </lineage>
</organism>
<dbReference type="AlphaFoldDB" id="A0A0C6FTE9"/>
<geneLocation type="plasmid" evidence="2">
    <name>pMaq22A_4p DNA</name>
</geneLocation>
<reference evidence="2" key="2">
    <citation type="submission" date="2015-01" db="EMBL/GenBank/DDBJ databases">
        <title>Complete genome sequence of Methylobacterium aquaticum strain 22A.</title>
        <authorList>
            <person name="Tani A."/>
            <person name="Ogura Y."/>
            <person name="Hayashi T."/>
        </authorList>
    </citation>
    <scope>NUCLEOTIDE SEQUENCE [LARGE SCALE GENOMIC DNA]</scope>
    <source>
        <strain evidence="2">MA-22A</strain>
        <plasmid evidence="2">Plasmid pMaq22A_4p DNA</plasmid>
    </source>
</reference>
<evidence type="ECO:0000313" key="2">
    <source>
        <dbReference type="Proteomes" id="UP000061432"/>
    </source>
</evidence>
<dbReference type="Proteomes" id="UP000061432">
    <property type="component" value="Plasmid pMaq22A_4p"/>
</dbReference>
<name>A0A0C6FTE9_9HYPH</name>
<keyword evidence="1" id="KW-0614">Plasmid</keyword>
<reference evidence="1 2" key="1">
    <citation type="journal article" date="2015" name="Genome Announc.">
        <title>Complete Genome Sequence of Methylobacterium aquaticum Strain 22A, Isolated from Racomitrium japonicum Moss.</title>
        <authorList>
            <person name="Tani A."/>
            <person name="Ogura Y."/>
            <person name="Hayashi T."/>
            <person name="Kimbara K."/>
        </authorList>
    </citation>
    <scope>NUCLEOTIDE SEQUENCE [LARGE SCALE GENOMIC DNA]</scope>
    <source>
        <strain evidence="1 2">MA-22A</strain>
        <plasmid evidence="2">Plasmid pMaq22A_4p DNA</plasmid>
    </source>
</reference>